<name>W2UPT0_9FLAO</name>
<evidence type="ECO:0008006" key="5">
    <source>
        <dbReference type="Google" id="ProtNLM"/>
    </source>
</evidence>
<keyword evidence="2" id="KW-0472">Membrane</keyword>
<dbReference type="EMBL" id="AYXY01000014">
    <property type="protein sequence ID" value="ETN96190.1"/>
    <property type="molecule type" value="Genomic_DNA"/>
</dbReference>
<dbReference type="PATRIC" id="fig|1286632.3.peg.882"/>
<protein>
    <recommendedName>
        <fullName evidence="5">Translocation/assembly module TamB</fullName>
    </recommendedName>
</protein>
<evidence type="ECO:0000256" key="2">
    <source>
        <dbReference type="SAM" id="Phobius"/>
    </source>
</evidence>
<reference evidence="4" key="1">
    <citation type="submission" date="2013-11" db="EMBL/GenBank/DDBJ databases">
        <title>Draft genome sequence from a member of Zhouia, isolated tidal flat.</title>
        <authorList>
            <person name="Jin H."/>
            <person name="Jeon C.O."/>
        </authorList>
    </citation>
    <scope>NUCLEOTIDE SEQUENCE [LARGE SCALE GENOMIC DNA]</scope>
    <source>
        <strain evidence="4">AD3</strain>
    </source>
</reference>
<dbReference type="GO" id="GO:0009306">
    <property type="term" value="P:protein secretion"/>
    <property type="evidence" value="ECO:0007669"/>
    <property type="project" value="InterPro"/>
</dbReference>
<reference evidence="3 4" key="2">
    <citation type="journal article" date="2016" name="Genome Announc.">
        <title>Draft Genome Sequence of Zhouia amylolytica AD3, Isolated from Tidal Flat Sediment.</title>
        <authorList>
            <person name="Jia B."/>
            <person name="Jin H.M."/>
            <person name="Lee H.J."/>
            <person name="Jeon C.O."/>
        </authorList>
    </citation>
    <scope>NUCLEOTIDE SEQUENCE [LARGE SCALE GENOMIC DNA]</scope>
    <source>
        <strain evidence="3 4">AD3</strain>
    </source>
</reference>
<sequence>MKDKGKTISGIKKLRKILKRVLLTLLSIIVLIVMIFSLPAVQTNIAKRVTKSLNEKYKTNINIDRVGISLLGNVYLKDVYIEDYKQDTLIHIEDLTTSLKSVRKAINGQLEFGGIDITQLTMNIKTYKGSEESNLDLFVEKLDSGPSNPNAPPFELTATSIEIEKSKFRIIDENKENPSFINYSKLNALVNNFKIEGPNVSTNIERLSFLGERGVFVERLSADFFYSKTRMDFENLQIKTPQSDINGKLVFTYDREDFKEFTDKVKLQATFEESTVAFDEVNLFYNEFGKGKTVKLSSEISGVLNNLNTKNLNIVSENTRIYGDFVFENLFESSRPFKIIGNVKNVSSNYGQLKELLPRILGRSLPESLAKLGQFSIDGQTTITQKEIDLKFDLKTDIGDSFADLKLTDIDDIDNAIYKGKVSLDEFDVGVYMEDMSFGTTTVDLKVDGKGFSKEDLNTEIIGTVFSLVYNGYTYNNISVSGILKDQLFDGRLNSKDENFLVFFEGLADFSNEENEFNFIAEVDYADLNKLNFVQRDSISIFKGKIVTDVLGNTFDDIKGEVNFYNTTYVNQNHEYFFDDFRISSRFEGKERVIEINSPDIIEGYVRGKFFYKEVGKLVRNSIGSIYTNYDPYEISPGQNLKFDLKIYNKIVDVFYPEIDFGKNTFIKGNIIADEGDFKLTFNSPNIDAFGNVMANINLEIDNKNPLYNTFIQVGNIDAGFYEAADFNLINTTIKDTLFFRTEFKGGKDKTDIYNLNFYHTFDEDQNSVIGLKKSEVGFKGNDWVINRANNRDNKVVFTKDVDTIYIKELVMNDGEEQIDLKGVLVDSTYKDVDLKFTNVTLNKITPTIDSLKLGGVVNGDFKIVQNRKRYYPSSNISITSLRANDVLLGDLNIDIIGSEDLSVFSVDSKLINEGVESLYTYGNLIIQKGAEPSLGLRANLQNLNLSAFSPLGEDVITNIRGFASGHDIKIAGPLSNLDIDGSLTITDGGLKVPYLNVDADFSKTAIVNLYKQTFEFPNIQLTDTKYQTNAVLNGTISHSGFEDWYLDLSLNTNGGRFLVLDTKMHEDALYYGTGFVSGEAQLFGLADELSIKVEGTTMEGTSLKIPISYETEIGDMSFINFVDKNADEYTNKQRELAGSKGLQLLFDLEITQEAEVEIVIDDKNGSVLKGRGDGFLLIDYSANGFKMYGDYITYEGQYIFKYGGFIDKRFTVRPGGTINWTGDPLKADVNIQGVYSLYANPGVMLDNPNYTRKIETDVIINLQNELLKPDIDFDIEFPLAGSVTNSELNYKLDDKNKRELQALSLLAQGSFVNEGNLDPSQFGYSNIAETASGILTNVLNSDEGKVDVGINFERGERNPNLDYATEDRVGVTVSTQISDRILINGKLGVPINSVSETVVAGDIEMQILLNEKGTLSARIFNRENEIQQFLIQEYGYTQGVGLSYQVDFNTFKELMREIFKKKTSEEEKPQQKPSENNEETLGGGLVKFSSKKADNN</sequence>
<dbReference type="STRING" id="376730.SAMN04487906_3150"/>
<evidence type="ECO:0000313" key="4">
    <source>
        <dbReference type="Proteomes" id="UP000018850"/>
    </source>
</evidence>
<feature type="transmembrane region" description="Helical" evidence="2">
    <location>
        <begin position="21"/>
        <end position="41"/>
    </location>
</feature>
<evidence type="ECO:0000313" key="3">
    <source>
        <dbReference type="EMBL" id="ETN96190.1"/>
    </source>
</evidence>
<evidence type="ECO:0000256" key="1">
    <source>
        <dbReference type="SAM" id="MobiDB-lite"/>
    </source>
</evidence>
<dbReference type="RefSeq" id="WP_235444248.1">
    <property type="nucleotide sequence ID" value="NZ_AYXY01000014.1"/>
</dbReference>
<comment type="caution">
    <text evidence="3">The sequence shown here is derived from an EMBL/GenBank/DDBJ whole genome shotgun (WGS) entry which is preliminary data.</text>
</comment>
<dbReference type="GO" id="GO:0005886">
    <property type="term" value="C:plasma membrane"/>
    <property type="evidence" value="ECO:0007669"/>
    <property type="project" value="InterPro"/>
</dbReference>
<dbReference type="eggNOG" id="COG2911">
    <property type="taxonomic scope" value="Bacteria"/>
</dbReference>
<accession>W2UPT0</accession>
<proteinExistence type="predicted"/>
<organism evidence="3 4">
    <name type="scientific">Zhouia amylolytica AD3</name>
    <dbReference type="NCBI Taxonomy" id="1286632"/>
    <lineage>
        <taxon>Bacteria</taxon>
        <taxon>Pseudomonadati</taxon>
        <taxon>Bacteroidota</taxon>
        <taxon>Flavobacteriia</taxon>
        <taxon>Flavobacteriales</taxon>
        <taxon>Flavobacteriaceae</taxon>
        <taxon>Zhouia</taxon>
    </lineage>
</organism>
<keyword evidence="4" id="KW-1185">Reference proteome</keyword>
<gene>
    <name evidence="3" type="ORF">P278_08840</name>
</gene>
<feature type="region of interest" description="Disordered" evidence="1">
    <location>
        <begin position="1463"/>
        <end position="1497"/>
    </location>
</feature>
<keyword evidence="2" id="KW-0812">Transmembrane</keyword>
<dbReference type="Proteomes" id="UP000018850">
    <property type="component" value="Unassembled WGS sequence"/>
</dbReference>
<keyword evidence="2" id="KW-1133">Transmembrane helix</keyword>